<dbReference type="eggNOG" id="COG0665">
    <property type="taxonomic scope" value="Bacteria"/>
</dbReference>
<dbReference type="SUPFAM" id="SSF51905">
    <property type="entry name" value="FAD/NAD(P)-binding domain"/>
    <property type="match status" value="1"/>
</dbReference>
<dbReference type="InterPro" id="IPR006076">
    <property type="entry name" value="FAD-dep_OxRdtase"/>
</dbReference>
<dbReference type="Proteomes" id="UP000003635">
    <property type="component" value="Unassembled WGS sequence"/>
</dbReference>
<accession>Q2CG62</accession>
<name>Q2CG62_OCEGH</name>
<dbReference type="HOGENOM" id="CLU_007884_4_0_5"/>
<dbReference type="STRING" id="314256.OG2516_03745"/>
<dbReference type="Gene3D" id="3.50.50.60">
    <property type="entry name" value="FAD/NAD(P)-binding domain"/>
    <property type="match status" value="1"/>
</dbReference>
<dbReference type="EMBL" id="AAOT01000010">
    <property type="protein sequence ID" value="EAR51667.1"/>
    <property type="molecule type" value="Genomic_DNA"/>
</dbReference>
<dbReference type="PANTHER" id="PTHR13847">
    <property type="entry name" value="SARCOSINE DEHYDROGENASE-RELATED"/>
    <property type="match status" value="1"/>
</dbReference>
<dbReference type="GO" id="GO:0016491">
    <property type="term" value="F:oxidoreductase activity"/>
    <property type="evidence" value="ECO:0007669"/>
    <property type="project" value="UniProtKB-KW"/>
</dbReference>
<dbReference type="Pfam" id="PF01266">
    <property type="entry name" value="DAO"/>
    <property type="match status" value="1"/>
</dbReference>
<comment type="caution">
    <text evidence="3">The sequence shown here is derived from an EMBL/GenBank/DDBJ whole genome shotgun (WGS) entry which is preliminary data.</text>
</comment>
<dbReference type="OrthoDB" id="8993739at2"/>
<dbReference type="AlphaFoldDB" id="Q2CG62"/>
<dbReference type="GO" id="GO:0005737">
    <property type="term" value="C:cytoplasm"/>
    <property type="evidence" value="ECO:0007669"/>
    <property type="project" value="TreeGrafter"/>
</dbReference>
<feature type="domain" description="FAD dependent oxidoreductase" evidence="2">
    <location>
        <begin position="4"/>
        <end position="331"/>
    </location>
</feature>
<reference evidence="3 4" key="1">
    <citation type="journal article" date="2010" name="J. Bacteriol.">
        <title>Genome sequences of Oceanicola granulosus HTCC2516(T) and Oceanicola batsensis HTCC2597(TDelta).</title>
        <authorList>
            <person name="Thrash J.C."/>
            <person name="Cho J.C."/>
            <person name="Vergin K.L."/>
            <person name="Giovannoni S.J."/>
        </authorList>
    </citation>
    <scope>NUCLEOTIDE SEQUENCE [LARGE SCALE GENOMIC DNA]</scope>
    <source>
        <strain evidence="4">ATCC BAA-861 / DSM 15982 / KCTC 12143 / HTCC2516</strain>
    </source>
</reference>
<evidence type="ECO:0000256" key="1">
    <source>
        <dbReference type="ARBA" id="ARBA00023002"/>
    </source>
</evidence>
<proteinExistence type="predicted"/>
<evidence type="ECO:0000259" key="2">
    <source>
        <dbReference type="Pfam" id="PF01266"/>
    </source>
</evidence>
<keyword evidence="1" id="KW-0560">Oxidoreductase</keyword>
<evidence type="ECO:0000313" key="3">
    <source>
        <dbReference type="EMBL" id="EAR51667.1"/>
    </source>
</evidence>
<dbReference type="InterPro" id="IPR036188">
    <property type="entry name" value="FAD/NAD-bd_sf"/>
</dbReference>
<organism evidence="3 4">
    <name type="scientific">Oceanicola granulosus (strain ATCC BAA-861 / DSM 15982 / KCTC 12143 / HTCC2516)</name>
    <dbReference type="NCBI Taxonomy" id="314256"/>
    <lineage>
        <taxon>Bacteria</taxon>
        <taxon>Pseudomonadati</taxon>
        <taxon>Pseudomonadota</taxon>
        <taxon>Alphaproteobacteria</taxon>
        <taxon>Rhodobacterales</taxon>
        <taxon>Roseobacteraceae</taxon>
        <taxon>Oceanicola</taxon>
    </lineage>
</organism>
<evidence type="ECO:0000313" key="4">
    <source>
        <dbReference type="Proteomes" id="UP000003635"/>
    </source>
</evidence>
<dbReference type="RefSeq" id="WP_007254273.1">
    <property type="nucleotide sequence ID" value="NZ_CH724107.1"/>
</dbReference>
<protein>
    <submittedName>
        <fullName evidence="3">Fructosyl-amino acid oxidase, putative</fullName>
    </submittedName>
</protein>
<dbReference type="Gene3D" id="3.30.9.10">
    <property type="entry name" value="D-Amino Acid Oxidase, subunit A, domain 2"/>
    <property type="match status" value="1"/>
</dbReference>
<dbReference type="PANTHER" id="PTHR13847:SF289">
    <property type="entry name" value="GLYCINE OXIDASE"/>
    <property type="match status" value="1"/>
</dbReference>
<keyword evidence="4" id="KW-1185">Reference proteome</keyword>
<gene>
    <name evidence="3" type="ORF">OG2516_03745</name>
</gene>
<sequence length="352" mass="36786">MGKRVIVIGGGIIGASVAWHLARRGAEVTVLSAGPGPASGATFGWINASFYLDEAHFRLRQAGMAAWHRLEAVAGQGLVDWCGCLNWEEPDPAETARRLSGLGYAIRQLPGTELRVREPRLAGLSDTALHAPEEGIVEGAEAVARLLAGSGGVVLSGVKVSALLAEKGRVSAIDTNAGRFEADHVVLAAGTETAALLAPLGIELPMLQRPGMVLRTRPVEKVLSHIIVAPGQELRQDAAGRLVASTVGKHQEDRADRIAERPDLAAEATLARIAALLPGVDLELESVTLANRPMPADERPVIGAVGPEGLTVAVMHSGVTLAAILGELVAAEVMTGADDPLLRPYRPSRLIA</sequence>